<dbReference type="SUPFAM" id="SSF56784">
    <property type="entry name" value="HAD-like"/>
    <property type="match status" value="1"/>
</dbReference>
<dbReference type="PANTHER" id="PTHR14269:SF51">
    <property type="entry name" value="HYPOTHETICAL HAD-SUPERFAMILY HYDROLASE (EUROFUNG)"/>
    <property type="match status" value="1"/>
</dbReference>
<dbReference type="OrthoDB" id="10251048at2759"/>
<keyword evidence="2" id="KW-1185">Reference proteome</keyword>
<dbReference type="PANTHER" id="PTHR14269">
    <property type="entry name" value="CDP-DIACYLGLYCEROL--GLYCEROL-3-PHOSPHATE 3-PHOSPHATIDYLTRANSFERASE-RELATED"/>
    <property type="match status" value="1"/>
</dbReference>
<dbReference type="GO" id="GO:0046474">
    <property type="term" value="P:glycerophospholipid biosynthetic process"/>
    <property type="evidence" value="ECO:0007669"/>
    <property type="project" value="TreeGrafter"/>
</dbReference>
<proteinExistence type="predicted"/>
<accession>A0A9P5E476</accession>
<sequence>MPPIQPTRELLVAQVQDLQAEKVKKAKNMAFAFDIDGVLVHGDRLIPEGKKALEILNGDNELGIKIPHIFLTNGSGKIEKDRCAQLSKILGNPVETDQFIQSHTPMSALAEYYSTVLVVGGEGYRCREVAEQYGFRNIVVPNDIVAWDPTVAPYRVFTDEERATSRPRDFTKICIEAIMVFSDSRDYATDMQIIMDVLRAKNGRLGTVAEDPVAERVPIYFSQGDLLCPTEHPYPRMSQGAFRIGLEAMYKALTGADLERVVYGKPELATYKYADDVLTSWMGELHGEERLPEHIYMIGDNPASDIIGGNMYGWNTCLVRTGVFQGGDNDENNPANFGVFPNVLEAVKKALRNELGQDFKCFFDEKINPVLHGDATDTAAVV</sequence>
<dbReference type="NCBIfam" id="TIGR01456">
    <property type="entry name" value="CECR5"/>
    <property type="match status" value="1"/>
</dbReference>
<dbReference type="InterPro" id="IPR006353">
    <property type="entry name" value="HAD-SF_hydro_IIA_CECR5"/>
</dbReference>
<dbReference type="InterPro" id="IPR036412">
    <property type="entry name" value="HAD-like_sf"/>
</dbReference>
<dbReference type="Pfam" id="PF13242">
    <property type="entry name" value="Hydrolase_like"/>
    <property type="match status" value="1"/>
</dbReference>
<comment type="caution">
    <text evidence="1">The sequence shown here is derived from an EMBL/GenBank/DDBJ whole genome shotgun (WGS) entry which is preliminary data.</text>
</comment>
<dbReference type="Gene3D" id="3.40.50.1000">
    <property type="entry name" value="HAD superfamily/HAD-like"/>
    <property type="match status" value="2"/>
</dbReference>
<dbReference type="NCBIfam" id="TIGR01460">
    <property type="entry name" value="HAD-SF-IIA"/>
    <property type="match status" value="1"/>
</dbReference>
<dbReference type="InterPro" id="IPR050324">
    <property type="entry name" value="CDP-alcohol_PTase-I"/>
</dbReference>
<dbReference type="GO" id="GO:0005739">
    <property type="term" value="C:mitochondrion"/>
    <property type="evidence" value="ECO:0007669"/>
    <property type="project" value="TreeGrafter"/>
</dbReference>
<dbReference type="InterPro" id="IPR023214">
    <property type="entry name" value="HAD_sf"/>
</dbReference>
<dbReference type="EMBL" id="LUFC02000842">
    <property type="protein sequence ID" value="KAF4493835.1"/>
    <property type="molecule type" value="Genomic_DNA"/>
</dbReference>
<name>A0A9P5E476_9HYPO</name>
<evidence type="ECO:0000313" key="1">
    <source>
        <dbReference type="EMBL" id="KAF4493835.1"/>
    </source>
</evidence>
<dbReference type="AlphaFoldDB" id="A0A9P5E476"/>
<dbReference type="Proteomes" id="UP000737391">
    <property type="component" value="Unassembled WGS sequence"/>
</dbReference>
<dbReference type="FunFam" id="3.40.50.1000:FF:000069">
    <property type="entry name" value="HAD-superfamily subfamily IIA hydrolase"/>
    <property type="match status" value="1"/>
</dbReference>
<organism evidence="1 2">
    <name type="scientific">Fusarium agapanthi</name>
    <dbReference type="NCBI Taxonomy" id="1803897"/>
    <lineage>
        <taxon>Eukaryota</taxon>
        <taxon>Fungi</taxon>
        <taxon>Dikarya</taxon>
        <taxon>Ascomycota</taxon>
        <taxon>Pezizomycotina</taxon>
        <taxon>Sordariomycetes</taxon>
        <taxon>Hypocreomycetidae</taxon>
        <taxon>Hypocreales</taxon>
        <taxon>Nectriaceae</taxon>
        <taxon>Fusarium</taxon>
        <taxon>Fusarium fujikuroi species complex</taxon>
    </lineage>
</organism>
<dbReference type="InterPro" id="IPR006357">
    <property type="entry name" value="HAD-SF_hydro_IIA"/>
</dbReference>
<gene>
    <name evidence="1" type="ORF">FAGAP_10015</name>
</gene>
<protein>
    <submittedName>
        <fullName evidence="1">CDP-alcohol phosphatidyltransferase</fullName>
    </submittedName>
</protein>
<evidence type="ECO:0000313" key="2">
    <source>
        <dbReference type="Proteomes" id="UP000737391"/>
    </source>
</evidence>
<reference evidence="1" key="1">
    <citation type="submission" date="2020-01" db="EMBL/GenBank/DDBJ databases">
        <title>Identification and distribution of gene clusters putatively required for synthesis of sphingolipid metabolism inhibitors in phylogenetically diverse species of the filamentous fungus Fusarium.</title>
        <authorList>
            <person name="Kim H.-S."/>
            <person name="Busman M."/>
            <person name="Brown D.W."/>
            <person name="Divon H."/>
            <person name="Uhlig S."/>
            <person name="Proctor R.H."/>
        </authorList>
    </citation>
    <scope>NUCLEOTIDE SEQUENCE</scope>
    <source>
        <strain evidence="1">NRRL 31653</strain>
    </source>
</reference>
<dbReference type="Pfam" id="PF13344">
    <property type="entry name" value="Hydrolase_6"/>
    <property type="match status" value="1"/>
</dbReference>